<gene>
    <name evidence="2" type="ORF">PPERSA_07119</name>
</gene>
<organism evidence="2 3">
    <name type="scientific">Pseudocohnilembus persalinus</name>
    <name type="common">Ciliate</name>
    <dbReference type="NCBI Taxonomy" id="266149"/>
    <lineage>
        <taxon>Eukaryota</taxon>
        <taxon>Sar</taxon>
        <taxon>Alveolata</taxon>
        <taxon>Ciliophora</taxon>
        <taxon>Intramacronucleata</taxon>
        <taxon>Oligohymenophorea</taxon>
        <taxon>Scuticociliatia</taxon>
        <taxon>Philasterida</taxon>
        <taxon>Pseudocohnilembidae</taxon>
        <taxon>Pseudocohnilembus</taxon>
    </lineage>
</organism>
<dbReference type="AlphaFoldDB" id="A0A0V0QX56"/>
<protein>
    <recommendedName>
        <fullName evidence="4">Transmembrane protein</fullName>
    </recommendedName>
</protein>
<keyword evidence="1" id="KW-0812">Transmembrane</keyword>
<accession>A0A0V0QX56</accession>
<keyword evidence="1" id="KW-1133">Transmembrane helix</keyword>
<evidence type="ECO:0000256" key="1">
    <source>
        <dbReference type="SAM" id="Phobius"/>
    </source>
</evidence>
<evidence type="ECO:0000313" key="2">
    <source>
        <dbReference type="EMBL" id="KRX06956.1"/>
    </source>
</evidence>
<feature type="transmembrane region" description="Helical" evidence="1">
    <location>
        <begin position="71"/>
        <end position="89"/>
    </location>
</feature>
<comment type="caution">
    <text evidence="2">The sequence shown here is derived from an EMBL/GenBank/DDBJ whole genome shotgun (WGS) entry which is preliminary data.</text>
</comment>
<keyword evidence="1" id="KW-0472">Membrane</keyword>
<dbReference type="EMBL" id="LDAU01000090">
    <property type="protein sequence ID" value="KRX06956.1"/>
    <property type="molecule type" value="Genomic_DNA"/>
</dbReference>
<evidence type="ECO:0008006" key="4">
    <source>
        <dbReference type="Google" id="ProtNLM"/>
    </source>
</evidence>
<name>A0A0V0QX56_PSEPJ</name>
<reference evidence="2 3" key="1">
    <citation type="journal article" date="2015" name="Sci. Rep.">
        <title>Genome of the facultative scuticociliatosis pathogen Pseudocohnilembus persalinus provides insight into its virulence through horizontal gene transfer.</title>
        <authorList>
            <person name="Xiong J."/>
            <person name="Wang G."/>
            <person name="Cheng J."/>
            <person name="Tian M."/>
            <person name="Pan X."/>
            <person name="Warren A."/>
            <person name="Jiang C."/>
            <person name="Yuan D."/>
            <person name="Miao W."/>
        </authorList>
    </citation>
    <scope>NUCLEOTIDE SEQUENCE [LARGE SCALE GENOMIC DNA]</scope>
    <source>
        <strain evidence="2">36N120E</strain>
    </source>
</reference>
<feature type="transmembrane region" description="Helical" evidence="1">
    <location>
        <begin position="109"/>
        <end position="127"/>
    </location>
</feature>
<dbReference type="Proteomes" id="UP000054937">
    <property type="component" value="Unassembled WGS sequence"/>
</dbReference>
<dbReference type="OMA" id="FMAQNHE"/>
<dbReference type="InParanoid" id="A0A0V0QX56"/>
<keyword evidence="3" id="KW-1185">Reference proteome</keyword>
<evidence type="ECO:0000313" key="3">
    <source>
        <dbReference type="Proteomes" id="UP000054937"/>
    </source>
</evidence>
<proteinExistence type="predicted"/>
<sequence>MTSQSTQKYKELMEEKAQIDKAAENLTNLKEVGNKRLLQQFVFVVKGNQKYNILDPKDISSFEKSMTKIQVTNIFSFSLISSLSGLAYWKLGYWTPSIKKPWLRIARHSAVLFFPAVLTAPFLSSFIQKEEINNLNSLAIKYKDQILDPDFNRQLAQDMMNQKKKRVVEKQQNQQQQEN</sequence>